<dbReference type="PANTHER" id="PTHR30605">
    <property type="entry name" value="ANHYDRO-N-ACETYLMURAMIC ACID KINASE"/>
    <property type="match status" value="1"/>
</dbReference>
<dbReference type="STRING" id="650850.SAMN04488129_12264"/>
<dbReference type="GO" id="GO:0009254">
    <property type="term" value="P:peptidoglycan turnover"/>
    <property type="evidence" value="ECO:0007669"/>
    <property type="project" value="UniProtKB-UniRule"/>
</dbReference>
<dbReference type="GO" id="GO:0005524">
    <property type="term" value="F:ATP binding"/>
    <property type="evidence" value="ECO:0007669"/>
    <property type="project" value="UniProtKB-UniRule"/>
</dbReference>
<comment type="catalytic activity">
    <reaction evidence="1">
        <text>1,6-anhydro-N-acetyl-beta-muramate + ATP + H2O = N-acetyl-D-muramate 6-phosphate + ADP + H(+)</text>
        <dbReference type="Rhea" id="RHEA:24952"/>
        <dbReference type="ChEBI" id="CHEBI:15377"/>
        <dbReference type="ChEBI" id="CHEBI:15378"/>
        <dbReference type="ChEBI" id="CHEBI:30616"/>
        <dbReference type="ChEBI" id="CHEBI:58690"/>
        <dbReference type="ChEBI" id="CHEBI:58722"/>
        <dbReference type="ChEBI" id="CHEBI:456216"/>
        <dbReference type="EC" id="2.7.1.170"/>
    </reaction>
</comment>
<dbReference type="EC" id="2.7.1.170" evidence="1"/>
<gene>
    <name evidence="1" type="primary">anmK</name>
    <name evidence="2" type="ORF">SAMN04488129_12264</name>
</gene>
<dbReference type="GO" id="GO:0097175">
    <property type="term" value="P:1,6-anhydro-N-acetyl-beta-muramic acid catabolic process"/>
    <property type="evidence" value="ECO:0007669"/>
    <property type="project" value="UniProtKB-UniRule"/>
</dbReference>
<keyword evidence="1" id="KW-0067">ATP-binding</keyword>
<comment type="similarity">
    <text evidence="1">Belongs to the anhydro-N-acetylmuramic acid kinase family.</text>
</comment>
<evidence type="ECO:0000313" key="3">
    <source>
        <dbReference type="Proteomes" id="UP000198807"/>
    </source>
</evidence>
<dbReference type="AlphaFoldDB" id="A0A1H7V1G9"/>
<dbReference type="InterPro" id="IPR005338">
    <property type="entry name" value="Anhydro_N_Ac-Mur_kinase"/>
</dbReference>
<protein>
    <recommendedName>
        <fullName evidence="1">Anhydro-N-acetylmuramic acid kinase</fullName>
        <ecNumber evidence="1">2.7.1.170</ecNumber>
    </recommendedName>
    <alternativeName>
        <fullName evidence="1">AnhMurNAc kinase</fullName>
    </alternativeName>
</protein>
<accession>A0A1H7V1G9</accession>
<dbReference type="RefSeq" id="WP_089715288.1">
    <property type="nucleotide sequence ID" value="NZ_FOBC01000022.1"/>
</dbReference>
<dbReference type="UniPathway" id="UPA00544"/>
<dbReference type="PANTHER" id="PTHR30605:SF0">
    <property type="entry name" value="ANHYDRO-N-ACETYLMURAMIC ACID KINASE"/>
    <property type="match status" value="1"/>
</dbReference>
<organism evidence="2 3">
    <name type="scientific">Halomonas daqiaonensis</name>
    <dbReference type="NCBI Taxonomy" id="650850"/>
    <lineage>
        <taxon>Bacteria</taxon>
        <taxon>Pseudomonadati</taxon>
        <taxon>Pseudomonadota</taxon>
        <taxon>Gammaproteobacteria</taxon>
        <taxon>Oceanospirillales</taxon>
        <taxon>Halomonadaceae</taxon>
        <taxon>Halomonas</taxon>
    </lineage>
</organism>
<comment type="pathway">
    <text evidence="1">Cell wall biogenesis; peptidoglycan recycling.</text>
</comment>
<dbReference type="UniPathway" id="UPA00343"/>
<keyword evidence="1" id="KW-0119">Carbohydrate metabolism</keyword>
<dbReference type="InterPro" id="IPR043129">
    <property type="entry name" value="ATPase_NBD"/>
</dbReference>
<dbReference type="Proteomes" id="UP000198807">
    <property type="component" value="Unassembled WGS sequence"/>
</dbReference>
<dbReference type="GO" id="GO:0016773">
    <property type="term" value="F:phosphotransferase activity, alcohol group as acceptor"/>
    <property type="evidence" value="ECO:0007669"/>
    <property type="project" value="UniProtKB-UniRule"/>
</dbReference>
<dbReference type="Pfam" id="PF03702">
    <property type="entry name" value="AnmK"/>
    <property type="match status" value="1"/>
</dbReference>
<name>A0A1H7V1G9_9GAMM</name>
<dbReference type="NCBIfam" id="NF007139">
    <property type="entry name" value="PRK09585.1-3"/>
    <property type="match status" value="1"/>
</dbReference>
<dbReference type="SUPFAM" id="SSF53067">
    <property type="entry name" value="Actin-like ATPase domain"/>
    <property type="match status" value="1"/>
</dbReference>
<keyword evidence="3" id="KW-1185">Reference proteome</keyword>
<dbReference type="Gene3D" id="3.30.420.40">
    <property type="match status" value="2"/>
</dbReference>
<reference evidence="3" key="1">
    <citation type="submission" date="2016-10" db="EMBL/GenBank/DDBJ databases">
        <authorList>
            <person name="Varghese N."/>
            <person name="Submissions S."/>
        </authorList>
    </citation>
    <scope>NUCLEOTIDE SEQUENCE [LARGE SCALE GENOMIC DNA]</scope>
    <source>
        <strain evidence="3">CGMCC 1.9150</strain>
    </source>
</reference>
<dbReference type="EMBL" id="FOBC01000022">
    <property type="protein sequence ID" value="SEM02984.1"/>
    <property type="molecule type" value="Genomic_DNA"/>
</dbReference>
<comment type="pathway">
    <text evidence="1">Amino-sugar metabolism; 1,6-anhydro-N-acetylmuramate degradation.</text>
</comment>
<keyword evidence="1 2" id="KW-0418">Kinase</keyword>
<keyword evidence="1" id="KW-0547">Nucleotide-binding</keyword>
<feature type="binding site" evidence="1">
    <location>
        <begin position="10"/>
        <end position="17"/>
    </location>
    <ligand>
        <name>ATP</name>
        <dbReference type="ChEBI" id="CHEBI:30616"/>
    </ligand>
</feature>
<dbReference type="GO" id="GO:0006040">
    <property type="term" value="P:amino sugar metabolic process"/>
    <property type="evidence" value="ECO:0007669"/>
    <property type="project" value="InterPro"/>
</dbReference>
<dbReference type="OrthoDB" id="9763949at2"/>
<sequence>MSLYIGLMSGTSLDGIDAALVEIRDENAPRLVATQDTPMPETLRDLLWRLCHADRVAFSELADAEDTFCRLQAAAVEALITSSGVERTTISAIGSHGQTIEHAPKGHGGGPAYTLQLDNPSLLAELTGCPVVADFRRRDLAAGGQAAPLAPAFHEALFRAHGEWRLVLNLGGFANLTLLPPAEDERELLGFDTGPANALLDAWHAQHRGGRFDAGGAWAASGRVDEALLERLLAEPFFHLPPPRSTGRELFHLDWLQRQLQGEEAPQDVQATLAELTAASVALGVEMAREGLDAPPAALLIPCGGGTYNPDLLARLARRLPETSLVSGDDWGWPAEWLEAGAFAWLAWRRLAGLPGNLASVTGATGPRVLGGIYAP</sequence>
<dbReference type="HAMAP" id="MF_01270">
    <property type="entry name" value="AnhMurNAc_kinase"/>
    <property type="match status" value="1"/>
</dbReference>
<evidence type="ECO:0000256" key="1">
    <source>
        <dbReference type="HAMAP-Rule" id="MF_01270"/>
    </source>
</evidence>
<proteinExistence type="inferred from homology"/>
<keyword evidence="1" id="KW-0808">Transferase</keyword>
<dbReference type="CDD" id="cd24050">
    <property type="entry name" value="ASKHA_NBD_ANMK"/>
    <property type="match status" value="1"/>
</dbReference>
<comment type="function">
    <text evidence="1">Catalyzes the specific phosphorylation of 1,6-anhydro-N-acetylmuramic acid (anhMurNAc) with the simultaneous cleavage of the 1,6-anhydro ring, generating MurNAc-6-P. Is required for the utilization of anhMurNAc either imported from the medium or derived from its own cell wall murein, and thus plays a role in cell wall recycling.</text>
</comment>
<evidence type="ECO:0000313" key="2">
    <source>
        <dbReference type="EMBL" id="SEM02984.1"/>
    </source>
</evidence>
<dbReference type="GO" id="GO:0016301">
    <property type="term" value="F:kinase activity"/>
    <property type="evidence" value="ECO:0007669"/>
    <property type="project" value="UniProtKB-KW"/>
</dbReference>